<sequence>MPFSSERDLNDFFNSFYHDISKIQPEHNPFLRHHVCGDLFAKHMGFTNFKSMLNEKLIMYRIFSYNQLK</sequence>
<protein>
    <submittedName>
        <fullName evidence="1">Uncharacterized protein</fullName>
    </submittedName>
</protein>
<evidence type="ECO:0000313" key="2">
    <source>
        <dbReference type="Proteomes" id="UP000515442"/>
    </source>
</evidence>
<name>A0A6S5CAR0_AERVE</name>
<reference evidence="1 2" key="1">
    <citation type="submission" date="2019-12" db="EMBL/GenBank/DDBJ databases">
        <title>complete genome sequences of Aeromonas veronii str. WP3-W19-ESBL-03 isolated from wastewater treatment plant effluent.</title>
        <authorList>
            <person name="Sekizuka T."/>
            <person name="Itokawa K."/>
            <person name="Yatsu K."/>
            <person name="Inamine Y."/>
            <person name="Kuroda M."/>
        </authorList>
    </citation>
    <scope>NUCLEOTIDE SEQUENCE [LARGE SCALE GENOMIC DNA]</scope>
    <source>
        <strain evidence="1 2">WP3-W19-ESBL-03</strain>
    </source>
</reference>
<proteinExistence type="predicted"/>
<dbReference type="EMBL" id="AP022038">
    <property type="protein sequence ID" value="BBR41242.1"/>
    <property type="molecule type" value="Genomic_DNA"/>
</dbReference>
<gene>
    <name evidence="1" type="ORF">WP3W19E03_37670</name>
</gene>
<dbReference type="Proteomes" id="UP000515442">
    <property type="component" value="Chromosome"/>
</dbReference>
<dbReference type="AlphaFoldDB" id="A0A6S5CAR0"/>
<organism evidence="1 2">
    <name type="scientific">Aeromonas veronii</name>
    <dbReference type="NCBI Taxonomy" id="654"/>
    <lineage>
        <taxon>Bacteria</taxon>
        <taxon>Pseudomonadati</taxon>
        <taxon>Pseudomonadota</taxon>
        <taxon>Gammaproteobacteria</taxon>
        <taxon>Aeromonadales</taxon>
        <taxon>Aeromonadaceae</taxon>
        <taxon>Aeromonas</taxon>
    </lineage>
</organism>
<accession>A0A6S5CAR0</accession>
<evidence type="ECO:0000313" key="1">
    <source>
        <dbReference type="EMBL" id="BBR41242.1"/>
    </source>
</evidence>